<accession>A0A840X7N5</accession>
<gene>
    <name evidence="2" type="ORF">BJ959_000661</name>
</gene>
<keyword evidence="3" id="KW-1185">Reference proteome</keyword>
<dbReference type="EMBL" id="JACHBS010000001">
    <property type="protein sequence ID" value="MBB5617165.1"/>
    <property type="molecule type" value="Genomic_DNA"/>
</dbReference>
<feature type="domain" description="SnoaL-like" evidence="1">
    <location>
        <begin position="15"/>
        <end position="136"/>
    </location>
</feature>
<dbReference type="SUPFAM" id="SSF54427">
    <property type="entry name" value="NTF2-like"/>
    <property type="match status" value="1"/>
</dbReference>
<evidence type="ECO:0000259" key="1">
    <source>
        <dbReference type="Pfam" id="PF13474"/>
    </source>
</evidence>
<dbReference type="GO" id="GO:0016853">
    <property type="term" value="F:isomerase activity"/>
    <property type="evidence" value="ECO:0007669"/>
    <property type="project" value="UniProtKB-KW"/>
</dbReference>
<dbReference type="RefSeq" id="WP_153982593.1">
    <property type="nucleotide sequence ID" value="NZ_BAAANZ010000009.1"/>
</dbReference>
<organism evidence="2 3">
    <name type="scientific">Microcella frigidaquae</name>
    <dbReference type="NCBI Taxonomy" id="424758"/>
    <lineage>
        <taxon>Bacteria</taxon>
        <taxon>Bacillati</taxon>
        <taxon>Actinomycetota</taxon>
        <taxon>Actinomycetes</taxon>
        <taxon>Micrococcales</taxon>
        <taxon>Microbacteriaceae</taxon>
        <taxon>Microcella</taxon>
    </lineage>
</organism>
<dbReference type="Gene3D" id="3.10.450.50">
    <property type="match status" value="1"/>
</dbReference>
<sequence>MTGTNQPDAAVTEAVLAAADAIVDDFGEHRTAAYFAGFAEDATFVFHTADRRLESRADYEALWAQWEREDGFRVHGCTSSDRRVQLLGDVAIFTHSVHSRVELGGEVSEVDERETIVFAHRDGRWVAVHEHLSSAADAA</sequence>
<dbReference type="Pfam" id="PF13474">
    <property type="entry name" value="SnoaL_3"/>
    <property type="match status" value="1"/>
</dbReference>
<name>A0A840X7N5_9MICO</name>
<dbReference type="OrthoDB" id="8420006at2"/>
<dbReference type="InterPro" id="IPR037401">
    <property type="entry name" value="SnoaL-like"/>
</dbReference>
<evidence type="ECO:0000313" key="2">
    <source>
        <dbReference type="EMBL" id="MBB5617165.1"/>
    </source>
</evidence>
<protein>
    <submittedName>
        <fullName evidence="2">Ketosteroid isomerase-like protein</fullName>
    </submittedName>
</protein>
<evidence type="ECO:0000313" key="3">
    <source>
        <dbReference type="Proteomes" id="UP000552883"/>
    </source>
</evidence>
<reference evidence="2 3" key="1">
    <citation type="submission" date="2020-08" db="EMBL/GenBank/DDBJ databases">
        <title>Sequencing the genomes of 1000 actinobacteria strains.</title>
        <authorList>
            <person name="Klenk H.-P."/>
        </authorList>
    </citation>
    <scope>NUCLEOTIDE SEQUENCE [LARGE SCALE GENOMIC DNA]</scope>
    <source>
        <strain evidence="2 3">DSM 23889</strain>
    </source>
</reference>
<keyword evidence="2" id="KW-0413">Isomerase</keyword>
<dbReference type="Proteomes" id="UP000552883">
    <property type="component" value="Unassembled WGS sequence"/>
</dbReference>
<dbReference type="AlphaFoldDB" id="A0A840X7N5"/>
<dbReference type="InterPro" id="IPR032710">
    <property type="entry name" value="NTF2-like_dom_sf"/>
</dbReference>
<proteinExistence type="predicted"/>
<comment type="caution">
    <text evidence="2">The sequence shown here is derived from an EMBL/GenBank/DDBJ whole genome shotgun (WGS) entry which is preliminary data.</text>
</comment>